<reference evidence="7 8" key="2">
    <citation type="submission" date="2021-03" db="EMBL/GenBank/DDBJ databases">
        <title>Genomic Encyclopedia of Type Strains, Phase IV (KMG-IV): sequencing the most valuable type-strain genomes for metagenomic binning, comparative biology and taxonomic classification.</title>
        <authorList>
            <person name="Goeker M."/>
        </authorList>
    </citation>
    <scope>NUCLEOTIDE SEQUENCE [LARGE SCALE GENOMIC DNA]</scope>
    <source>
        <strain evidence="7 8">DSM 41954</strain>
    </source>
</reference>
<protein>
    <submittedName>
        <fullName evidence="7">(5R)-carbapenem-3-carboxylate synthase</fullName>
        <ecNumber evidence="7">1.14.20.3</ecNumber>
    </submittedName>
</protein>
<dbReference type="InterPro" id="IPR050411">
    <property type="entry name" value="AlphaKG_dependent_hydroxylases"/>
</dbReference>
<accession>A0A060ZDK2</accession>
<dbReference type="GO" id="GO:0017000">
    <property type="term" value="P:antibiotic biosynthetic process"/>
    <property type="evidence" value="ECO:0007669"/>
    <property type="project" value="UniProtKB-KW"/>
</dbReference>
<dbReference type="EMBL" id="JAGGLR010000028">
    <property type="protein sequence ID" value="MBP2067098.1"/>
    <property type="molecule type" value="Genomic_DNA"/>
</dbReference>
<reference evidence="6" key="1">
    <citation type="submission" date="2014-05" db="EMBL/GenBank/DDBJ databases">
        <authorList>
            <person name="Horn Fabian"/>
        </authorList>
    </citation>
    <scope>NUCLEOTIDE SEQUENCE</scope>
</reference>
<proteinExistence type="predicted"/>
<dbReference type="EMBL" id="LK022848">
    <property type="protein sequence ID" value="CDR02688.1"/>
    <property type="molecule type" value="Genomic_DNA"/>
</dbReference>
<evidence type="ECO:0000256" key="1">
    <source>
        <dbReference type="ARBA" id="ARBA00001954"/>
    </source>
</evidence>
<comment type="cofactor">
    <cofactor evidence="1">
        <name>Fe(2+)</name>
        <dbReference type="ChEBI" id="CHEBI:29033"/>
    </cofactor>
</comment>
<dbReference type="Gene3D" id="3.60.130.10">
    <property type="entry name" value="Clavaminate synthase-like"/>
    <property type="match status" value="1"/>
</dbReference>
<keyword evidence="4" id="KW-0045">Antibiotic biosynthesis</keyword>
<dbReference type="Proteomes" id="UP000756710">
    <property type="component" value="Unassembled WGS sequence"/>
</dbReference>
<gene>
    <name evidence="7" type="ORF">J2Z30_008164</name>
    <name evidence="6" type="ORF">SIRAN881</name>
</gene>
<dbReference type="InterPro" id="IPR042098">
    <property type="entry name" value="TauD-like_sf"/>
</dbReference>
<keyword evidence="3" id="KW-0408">Iron</keyword>
<feature type="domain" description="TauD/TfdA-like" evidence="5">
    <location>
        <begin position="27"/>
        <end position="265"/>
    </location>
</feature>
<keyword evidence="8" id="KW-1185">Reference proteome</keyword>
<dbReference type="GO" id="GO:0016491">
    <property type="term" value="F:oxidoreductase activity"/>
    <property type="evidence" value="ECO:0007669"/>
    <property type="project" value="UniProtKB-KW"/>
</dbReference>
<dbReference type="EC" id="1.14.20.3" evidence="7"/>
<evidence type="ECO:0000256" key="4">
    <source>
        <dbReference type="ARBA" id="ARBA00023194"/>
    </source>
</evidence>
<dbReference type="GeneID" id="32468013"/>
<evidence type="ECO:0000259" key="5">
    <source>
        <dbReference type="Pfam" id="PF02668"/>
    </source>
</evidence>
<dbReference type="PANTHER" id="PTHR10696">
    <property type="entry name" value="GAMMA-BUTYROBETAINE HYDROXYLASE-RELATED"/>
    <property type="match status" value="1"/>
</dbReference>
<evidence type="ECO:0000313" key="8">
    <source>
        <dbReference type="Proteomes" id="UP000756710"/>
    </source>
</evidence>
<dbReference type="HOGENOM" id="CLU_1030232_0_0_11"/>
<dbReference type="SUPFAM" id="SSF51197">
    <property type="entry name" value="Clavaminate synthase-like"/>
    <property type="match status" value="1"/>
</dbReference>
<dbReference type="Pfam" id="PF02668">
    <property type="entry name" value="TauD"/>
    <property type="match status" value="1"/>
</dbReference>
<evidence type="ECO:0000256" key="3">
    <source>
        <dbReference type="ARBA" id="ARBA00023004"/>
    </source>
</evidence>
<dbReference type="InterPro" id="IPR003819">
    <property type="entry name" value="TauD/TfdA-like"/>
</dbReference>
<dbReference type="AlphaFoldDB" id="A0A060ZDK2"/>
<evidence type="ECO:0000313" key="7">
    <source>
        <dbReference type="EMBL" id="MBP2067098.1"/>
    </source>
</evidence>
<keyword evidence="2 7" id="KW-0560">Oxidoreductase</keyword>
<dbReference type="RefSeq" id="WP_044567276.1">
    <property type="nucleotide sequence ID" value="NZ_BAABDR010000098.1"/>
</dbReference>
<sequence length="270" mass="29746">MATVTPNPLTESGMGTILSAAEGTDLAALGSDIREAAPVSGCVLVRGLSLDEQQFQSLVHAVGETVHHKFGEGQADLLKLNASHDVGKVVTGRGPLPLHTDGMLVGERTDLIMLYAADFQDEPGSGETFVCDQLSAWNEMPEDLRQPLEHAGSLEYLVEERGYFPNVPEDWYSIPAVRDHGRVRSLNLALNFPDGADVRGWRARVPNMSLEESSRFLSRLDAYLREPRYTYQHRWRVGDLVVIDNQRTLHGRTAIGTGGTRVLFRGQIAL</sequence>
<evidence type="ECO:0000256" key="2">
    <source>
        <dbReference type="ARBA" id="ARBA00023002"/>
    </source>
</evidence>
<dbReference type="PANTHER" id="PTHR10696:SF56">
    <property type="entry name" value="TAUD_TFDA-LIKE DOMAIN-CONTAINING PROTEIN"/>
    <property type="match status" value="1"/>
</dbReference>
<organism evidence="6">
    <name type="scientific">Streptomyces iranensis</name>
    <dbReference type="NCBI Taxonomy" id="576784"/>
    <lineage>
        <taxon>Bacteria</taxon>
        <taxon>Bacillati</taxon>
        <taxon>Actinomycetota</taxon>
        <taxon>Actinomycetes</taxon>
        <taxon>Kitasatosporales</taxon>
        <taxon>Streptomycetaceae</taxon>
        <taxon>Streptomyces</taxon>
        <taxon>Streptomyces violaceusniger group</taxon>
    </lineage>
</organism>
<evidence type="ECO:0000313" key="6">
    <source>
        <dbReference type="EMBL" id="CDR02688.1"/>
    </source>
</evidence>
<name>A0A060ZDK2_9ACTN</name>